<dbReference type="STRING" id="44252.DJ90_2942"/>
<dbReference type="EMBL" id="JMQA01000053">
    <property type="protein sequence ID" value="KFM93050.1"/>
    <property type="molecule type" value="Genomic_DNA"/>
</dbReference>
<dbReference type="PATRIC" id="fig|44252.3.peg.6247"/>
<comment type="caution">
    <text evidence="1">The sequence shown here is derived from an EMBL/GenBank/DDBJ whole genome shotgun (WGS) entry which is preliminary data.</text>
</comment>
<dbReference type="HOGENOM" id="CLU_1935952_0_0_9"/>
<name>A0A090YLN0_PAEMA</name>
<dbReference type="AlphaFoldDB" id="A0A090YLN0"/>
<dbReference type="RefSeq" id="WP_036624659.1">
    <property type="nucleotide sequence ID" value="NZ_JAKOBR010000034.1"/>
</dbReference>
<dbReference type="OrthoDB" id="2088208at2"/>
<dbReference type="Proteomes" id="UP000029278">
    <property type="component" value="Unassembled WGS sequence"/>
</dbReference>
<accession>A0A090YLN0</accession>
<gene>
    <name evidence="1" type="ORF">DJ90_2942</name>
</gene>
<evidence type="ECO:0000313" key="2">
    <source>
        <dbReference type="Proteomes" id="UP000029278"/>
    </source>
</evidence>
<sequence length="130" mass="15337">MTKLEELIKQQQDYVAKKGGFHEILEADTTYNDLNRKQIAAFKEQYGSAYLGSINYYDEQRKKILAGTESIFKEYTGQMVYNFGCAFCVPRRDMELEYLVRSFLESNDQKTIDRIFDRIERLGGLIITWY</sequence>
<organism evidence="1 2">
    <name type="scientific">Paenibacillus macerans</name>
    <name type="common">Bacillus macerans</name>
    <dbReference type="NCBI Taxonomy" id="44252"/>
    <lineage>
        <taxon>Bacteria</taxon>
        <taxon>Bacillati</taxon>
        <taxon>Bacillota</taxon>
        <taxon>Bacilli</taxon>
        <taxon>Bacillales</taxon>
        <taxon>Paenibacillaceae</taxon>
        <taxon>Paenibacillus</taxon>
    </lineage>
</organism>
<keyword evidence="2" id="KW-1185">Reference proteome</keyword>
<evidence type="ECO:0000313" key="1">
    <source>
        <dbReference type="EMBL" id="KFM93050.1"/>
    </source>
</evidence>
<reference evidence="1 2" key="1">
    <citation type="submission" date="2014-04" db="EMBL/GenBank/DDBJ databases">
        <authorList>
            <person name="Bishop-Lilly K.A."/>
            <person name="Broomall S.M."/>
            <person name="Chain P.S."/>
            <person name="Chertkov O."/>
            <person name="Coyne S.R."/>
            <person name="Daligault H.E."/>
            <person name="Davenport K.W."/>
            <person name="Erkkila T."/>
            <person name="Frey K.G."/>
            <person name="Gibbons H.S."/>
            <person name="Gu W."/>
            <person name="Jaissle J."/>
            <person name="Johnson S.L."/>
            <person name="Koroleva G.I."/>
            <person name="Ladner J.T."/>
            <person name="Lo C.-C."/>
            <person name="Minogue T.D."/>
            <person name="Munk C."/>
            <person name="Palacios G.F."/>
            <person name="Redden C.L."/>
            <person name="Rosenzweig C.N."/>
            <person name="Scholz M.B."/>
            <person name="Teshima H."/>
            <person name="Xu Y."/>
        </authorList>
    </citation>
    <scope>NUCLEOTIDE SEQUENCE [LARGE SCALE GENOMIC DNA]</scope>
    <source>
        <strain evidence="1 2">8244</strain>
    </source>
</reference>
<protein>
    <submittedName>
        <fullName evidence="1">Uncharacterized protein</fullName>
    </submittedName>
</protein>
<proteinExistence type="predicted"/>
<dbReference type="GeneID" id="77008631"/>